<dbReference type="SUPFAM" id="SSF47226">
    <property type="entry name" value="Histidine-containing phosphotransfer domain, HPT domain"/>
    <property type="match status" value="1"/>
</dbReference>
<sequence length="149" mass="16826">MATQASLDQQLLEIINYMEQEGIVDHHFKIVRSLKEATSPFFFAELIPTYCSDARLIIKELTNSLGQNNIDYNQLDNLCLKLKGGTSCLGACRMANACAEFRHAIDEKSKDGCVTMLNTIKEEFLVLQDNLDNILELEKRIISHVSKDS</sequence>
<feature type="domain" description="HPt" evidence="8">
    <location>
        <begin position="39"/>
        <end position="134"/>
    </location>
</feature>
<proteinExistence type="predicted"/>
<dbReference type="Pfam" id="PF01627">
    <property type="entry name" value="Hpt"/>
    <property type="match status" value="1"/>
</dbReference>
<comment type="function">
    <text evidence="7">Functions as a two-component phosphorelay mediators between cytokinin sensor histidine kinases and response regulators (B-type ARRs). Plays an important role in propagating cytokinin signal transduction.</text>
</comment>
<comment type="subcellular location">
    <subcellularLocation>
        <location evidence="7">Cytoplasm</location>
        <location evidence="7">Cytosol</location>
    </subcellularLocation>
    <subcellularLocation>
        <location evidence="7">Nucleus</location>
    </subcellularLocation>
</comment>
<dbReference type="PANTHER" id="PTHR28242">
    <property type="entry name" value="PHOSPHORELAY INTERMEDIATE PROTEIN YPD1"/>
    <property type="match status" value="1"/>
</dbReference>
<comment type="caution">
    <text evidence="6">Lacks conserved residue(s) required for the propagation of feature annotation.</text>
</comment>
<accession>A0A2C9VJR5</accession>
<name>A0A2C9VJR5_MANES</name>
<dbReference type="EMBL" id="CM004393">
    <property type="protein sequence ID" value="OAY45759.1"/>
    <property type="molecule type" value="Genomic_DNA"/>
</dbReference>
<evidence type="ECO:0000256" key="6">
    <source>
        <dbReference type="PROSITE-ProRule" id="PRU00110"/>
    </source>
</evidence>
<evidence type="ECO:0000313" key="9">
    <source>
        <dbReference type="EMBL" id="OAY45759.1"/>
    </source>
</evidence>
<evidence type="ECO:0000256" key="1">
    <source>
        <dbReference type="ARBA" id="ARBA00022490"/>
    </source>
</evidence>
<dbReference type="InterPro" id="IPR008207">
    <property type="entry name" value="Sig_transdc_His_kin_Hpt_dom"/>
</dbReference>
<dbReference type="OrthoDB" id="591185at2759"/>
<dbReference type="STRING" id="3983.A0A2C9VJR5"/>
<keyword evidence="4 7" id="KW-0902">Two-component regulatory system</keyword>
<dbReference type="AlphaFoldDB" id="A0A2C9VJR5"/>
<evidence type="ECO:0000256" key="5">
    <source>
        <dbReference type="ARBA" id="ARBA00023242"/>
    </source>
</evidence>
<evidence type="ECO:0000256" key="2">
    <source>
        <dbReference type="ARBA" id="ARBA00022864"/>
    </source>
</evidence>
<dbReference type="InterPro" id="IPR045871">
    <property type="entry name" value="AHP1-5/YPD1"/>
</dbReference>
<organism evidence="9">
    <name type="scientific">Manihot esculenta</name>
    <name type="common">Cassava</name>
    <name type="synonym">Jatropha manihot</name>
    <dbReference type="NCBI Taxonomy" id="3983"/>
    <lineage>
        <taxon>Eukaryota</taxon>
        <taxon>Viridiplantae</taxon>
        <taxon>Streptophyta</taxon>
        <taxon>Embryophyta</taxon>
        <taxon>Tracheophyta</taxon>
        <taxon>Spermatophyta</taxon>
        <taxon>Magnoliopsida</taxon>
        <taxon>eudicotyledons</taxon>
        <taxon>Gunneridae</taxon>
        <taxon>Pentapetalae</taxon>
        <taxon>rosids</taxon>
        <taxon>fabids</taxon>
        <taxon>Malpighiales</taxon>
        <taxon>Euphorbiaceae</taxon>
        <taxon>Crotonoideae</taxon>
        <taxon>Manihoteae</taxon>
        <taxon>Manihot</taxon>
    </lineage>
</organism>
<keyword evidence="1" id="KW-0963">Cytoplasm</keyword>
<dbReference type="Gene3D" id="1.20.120.160">
    <property type="entry name" value="HPT domain"/>
    <property type="match status" value="1"/>
</dbReference>
<evidence type="ECO:0000256" key="4">
    <source>
        <dbReference type="ARBA" id="ARBA00023012"/>
    </source>
</evidence>
<dbReference type="GO" id="GO:0005737">
    <property type="term" value="C:cytoplasm"/>
    <property type="evidence" value="ECO:0000318"/>
    <property type="project" value="GO_Central"/>
</dbReference>
<evidence type="ECO:0000256" key="3">
    <source>
        <dbReference type="ARBA" id="ARBA00022990"/>
    </source>
</evidence>
<keyword evidence="3" id="KW-0007">Acetylation</keyword>
<dbReference type="FunFam" id="1.20.120.160:FF:000001">
    <property type="entry name" value="Histidine-containing phosphotransfer protein 1"/>
    <property type="match status" value="1"/>
</dbReference>
<dbReference type="GO" id="GO:0009736">
    <property type="term" value="P:cytokinin-activated signaling pathway"/>
    <property type="evidence" value="ECO:0000318"/>
    <property type="project" value="GO_Central"/>
</dbReference>
<dbReference type="PROSITE" id="PS50894">
    <property type="entry name" value="HPT"/>
    <property type="match status" value="1"/>
</dbReference>
<dbReference type="GO" id="GO:0043424">
    <property type="term" value="F:protein histidine kinase binding"/>
    <property type="evidence" value="ECO:0000318"/>
    <property type="project" value="GO_Central"/>
</dbReference>
<reference evidence="9" key="1">
    <citation type="submission" date="2016-02" db="EMBL/GenBank/DDBJ databases">
        <title>WGS assembly of Manihot esculenta.</title>
        <authorList>
            <person name="Bredeson J.V."/>
            <person name="Prochnik S.E."/>
            <person name="Lyons J.B."/>
            <person name="Schmutz J."/>
            <person name="Grimwood J."/>
            <person name="Vrebalov J."/>
            <person name="Bart R.S."/>
            <person name="Amuge T."/>
            <person name="Ferguson M.E."/>
            <person name="Green R."/>
            <person name="Putnam N."/>
            <person name="Stites J."/>
            <person name="Rounsley S."/>
            <person name="Rokhsar D.S."/>
        </authorList>
    </citation>
    <scope>NUCLEOTIDE SEQUENCE [LARGE SCALE GENOMIC DNA]</scope>
    <source>
        <tissue evidence="9">Leaf</tissue>
    </source>
</reference>
<comment type="domain">
    <text evidence="7">Histidine-containing phosphotransfer domain (HPt) contains an active histidine that mediates the phosphotransfer.</text>
</comment>
<evidence type="ECO:0000259" key="8">
    <source>
        <dbReference type="PROSITE" id="PS50894"/>
    </source>
</evidence>
<keyword evidence="2 7" id="KW-0932">Cytokinin signaling pathway</keyword>
<keyword evidence="5" id="KW-0539">Nucleus</keyword>
<evidence type="ECO:0000256" key="7">
    <source>
        <dbReference type="RuleBase" id="RU369004"/>
    </source>
</evidence>
<dbReference type="GO" id="GO:0005829">
    <property type="term" value="C:cytosol"/>
    <property type="evidence" value="ECO:0007669"/>
    <property type="project" value="UniProtKB-SubCell"/>
</dbReference>
<dbReference type="InterPro" id="IPR036641">
    <property type="entry name" value="HPT_dom_sf"/>
</dbReference>
<gene>
    <name evidence="9" type="ORF">MANES_07G089000</name>
</gene>
<protein>
    <recommendedName>
        <fullName evidence="7">Histidine-containing phosphotransfer protein</fullName>
    </recommendedName>
</protein>
<dbReference type="PANTHER" id="PTHR28242:SF63">
    <property type="entry name" value="HISTIDINE-CONTAINING PHOSPHOTRANSFER PROTEIN"/>
    <property type="match status" value="1"/>
</dbReference>
<dbReference type="GO" id="GO:0009927">
    <property type="term" value="F:histidine phosphotransfer kinase activity"/>
    <property type="evidence" value="ECO:0000318"/>
    <property type="project" value="GO_Central"/>
</dbReference>
<dbReference type="GO" id="GO:0005634">
    <property type="term" value="C:nucleus"/>
    <property type="evidence" value="ECO:0000318"/>
    <property type="project" value="GO_Central"/>
</dbReference>
<dbReference type="GO" id="GO:0000160">
    <property type="term" value="P:phosphorelay signal transduction system"/>
    <property type="evidence" value="ECO:0000318"/>
    <property type="project" value="GO_Central"/>
</dbReference>